<evidence type="ECO:0000256" key="1">
    <source>
        <dbReference type="ARBA" id="ARBA00004141"/>
    </source>
</evidence>
<feature type="transmembrane region" description="Helical" evidence="5">
    <location>
        <begin position="83"/>
        <end position="102"/>
    </location>
</feature>
<sequence length="168" mass="18688">MSIILLGVCLLPLETMLNPHSFVLLVDFTTIRLFGKAYTLMAEGEVSAHNLCLNYSFRRLISCGKHIRAQVFKEYPASLSVTAYSYFFGAIFIVITTFFMANESTDWSLTESELFAVIYAGAAASAFNHGFMTWSNRILKPALVALYNPIQLVASAILSIFFLGSPIY</sequence>
<organism evidence="7 8">
    <name type="scientific">Citrus x changshan-huyou</name>
    <dbReference type="NCBI Taxonomy" id="2935761"/>
    <lineage>
        <taxon>Eukaryota</taxon>
        <taxon>Viridiplantae</taxon>
        <taxon>Streptophyta</taxon>
        <taxon>Embryophyta</taxon>
        <taxon>Tracheophyta</taxon>
        <taxon>Spermatophyta</taxon>
        <taxon>Magnoliopsida</taxon>
        <taxon>eudicotyledons</taxon>
        <taxon>Gunneridae</taxon>
        <taxon>Pentapetalae</taxon>
        <taxon>rosids</taxon>
        <taxon>malvids</taxon>
        <taxon>Sapindales</taxon>
        <taxon>Rutaceae</taxon>
        <taxon>Aurantioideae</taxon>
        <taxon>Citrus</taxon>
    </lineage>
</organism>
<accession>A0AAP0M3N0</accession>
<evidence type="ECO:0008006" key="9">
    <source>
        <dbReference type="Google" id="ProtNLM"/>
    </source>
</evidence>
<evidence type="ECO:0000256" key="4">
    <source>
        <dbReference type="ARBA" id="ARBA00023136"/>
    </source>
</evidence>
<dbReference type="GO" id="GO:0022857">
    <property type="term" value="F:transmembrane transporter activity"/>
    <property type="evidence" value="ECO:0007669"/>
    <property type="project" value="InterPro"/>
</dbReference>
<protein>
    <recommendedName>
        <fullName evidence="9">WAT1-related protein</fullName>
    </recommendedName>
</protein>
<dbReference type="InterPro" id="IPR037185">
    <property type="entry name" value="EmrE-like"/>
</dbReference>
<keyword evidence="6" id="KW-0732">Signal</keyword>
<feature type="chain" id="PRO_5042890185" description="WAT1-related protein" evidence="6">
    <location>
        <begin position="18"/>
        <end position="168"/>
    </location>
</feature>
<evidence type="ECO:0000256" key="3">
    <source>
        <dbReference type="ARBA" id="ARBA00022989"/>
    </source>
</evidence>
<dbReference type="AlphaFoldDB" id="A0AAP0M3N0"/>
<gene>
    <name evidence="7" type="ORF">WN944_005353</name>
</gene>
<evidence type="ECO:0000256" key="5">
    <source>
        <dbReference type="SAM" id="Phobius"/>
    </source>
</evidence>
<feature type="signal peptide" evidence="6">
    <location>
        <begin position="1"/>
        <end position="17"/>
    </location>
</feature>
<name>A0AAP0M3N0_9ROSI</name>
<reference evidence="7 8" key="1">
    <citation type="submission" date="2024-05" db="EMBL/GenBank/DDBJ databases">
        <title>Haplotype-resolved chromosome-level genome assembly of Huyou (Citrus changshanensis).</title>
        <authorList>
            <person name="Miao C."/>
            <person name="Chen W."/>
            <person name="Wu Y."/>
            <person name="Wang L."/>
            <person name="Zhao S."/>
            <person name="Grierson D."/>
            <person name="Xu C."/>
            <person name="Chen K."/>
        </authorList>
    </citation>
    <scope>NUCLEOTIDE SEQUENCE [LARGE SCALE GENOMIC DNA]</scope>
    <source>
        <strain evidence="7">01-14</strain>
        <tissue evidence="7">Leaf</tissue>
    </source>
</reference>
<keyword evidence="4 5" id="KW-0472">Membrane</keyword>
<feature type="transmembrane region" description="Helical" evidence="5">
    <location>
        <begin position="144"/>
        <end position="164"/>
    </location>
</feature>
<dbReference type="EMBL" id="JBCGBO010000006">
    <property type="protein sequence ID" value="KAK9194646.1"/>
    <property type="molecule type" value="Genomic_DNA"/>
</dbReference>
<evidence type="ECO:0000313" key="7">
    <source>
        <dbReference type="EMBL" id="KAK9194646.1"/>
    </source>
</evidence>
<keyword evidence="3 5" id="KW-1133">Transmembrane helix</keyword>
<feature type="transmembrane region" description="Helical" evidence="5">
    <location>
        <begin position="114"/>
        <end position="132"/>
    </location>
</feature>
<comment type="caution">
    <text evidence="7">The sequence shown here is derived from an EMBL/GenBank/DDBJ whole genome shotgun (WGS) entry which is preliminary data.</text>
</comment>
<keyword evidence="2 5" id="KW-0812">Transmembrane</keyword>
<dbReference type="SUPFAM" id="SSF103481">
    <property type="entry name" value="Multidrug resistance efflux transporter EmrE"/>
    <property type="match status" value="1"/>
</dbReference>
<evidence type="ECO:0000256" key="6">
    <source>
        <dbReference type="SAM" id="SignalP"/>
    </source>
</evidence>
<dbReference type="InterPro" id="IPR030184">
    <property type="entry name" value="WAT1-related"/>
</dbReference>
<dbReference type="GO" id="GO:0016020">
    <property type="term" value="C:membrane"/>
    <property type="evidence" value="ECO:0007669"/>
    <property type="project" value="InterPro"/>
</dbReference>
<dbReference type="PANTHER" id="PTHR31218">
    <property type="entry name" value="WAT1-RELATED PROTEIN"/>
    <property type="match status" value="1"/>
</dbReference>
<keyword evidence="8" id="KW-1185">Reference proteome</keyword>
<dbReference type="Proteomes" id="UP001428341">
    <property type="component" value="Unassembled WGS sequence"/>
</dbReference>
<evidence type="ECO:0000256" key="2">
    <source>
        <dbReference type="ARBA" id="ARBA00022692"/>
    </source>
</evidence>
<evidence type="ECO:0000313" key="8">
    <source>
        <dbReference type="Proteomes" id="UP001428341"/>
    </source>
</evidence>
<proteinExistence type="predicted"/>
<comment type="subcellular location">
    <subcellularLocation>
        <location evidence="1">Membrane</location>
        <topology evidence="1">Multi-pass membrane protein</topology>
    </subcellularLocation>
</comment>